<proteinExistence type="predicted"/>
<dbReference type="EMBL" id="JACXAH010000008">
    <property type="protein sequence ID" value="MBD1371941.1"/>
    <property type="molecule type" value="Genomic_DNA"/>
</dbReference>
<evidence type="ECO:0000313" key="2">
    <source>
        <dbReference type="EMBL" id="MBD1371941.1"/>
    </source>
</evidence>
<organism evidence="2 3">
    <name type="scientific">Polycladospora coralii</name>
    <dbReference type="NCBI Taxonomy" id="2771432"/>
    <lineage>
        <taxon>Bacteria</taxon>
        <taxon>Bacillati</taxon>
        <taxon>Bacillota</taxon>
        <taxon>Bacilli</taxon>
        <taxon>Bacillales</taxon>
        <taxon>Thermoactinomycetaceae</taxon>
        <taxon>Polycladospora</taxon>
    </lineage>
</organism>
<dbReference type="InterPro" id="IPR010001">
    <property type="entry name" value="BofA"/>
</dbReference>
<dbReference type="Pfam" id="PF07441">
    <property type="entry name" value="BofA"/>
    <property type="match status" value="1"/>
</dbReference>
<dbReference type="RefSeq" id="WP_191141778.1">
    <property type="nucleotide sequence ID" value="NZ_JACXAH010000008.1"/>
</dbReference>
<protein>
    <submittedName>
        <fullName evidence="2">Pro-sigmaK processing inhibitor BofA family protein</fullName>
    </submittedName>
</protein>
<feature type="transmembrane region" description="Helical" evidence="1">
    <location>
        <begin position="32"/>
        <end position="54"/>
    </location>
</feature>
<comment type="caution">
    <text evidence="2">The sequence shown here is derived from an EMBL/GenBank/DDBJ whole genome shotgun (WGS) entry which is preliminary data.</text>
</comment>
<keyword evidence="1" id="KW-0812">Transmembrane</keyword>
<dbReference type="Proteomes" id="UP000661691">
    <property type="component" value="Unassembled WGS sequence"/>
</dbReference>
<accession>A0A926RWW6</accession>
<gene>
    <name evidence="2" type="ORF">IC620_06150</name>
</gene>
<reference evidence="3" key="1">
    <citation type="submission" date="2022-10" db="EMBL/GenBank/DDBJ databases">
        <title>A novel bacterium of genus Hazenella, isolated from South China Sea.</title>
        <authorList>
            <person name="Huang H."/>
            <person name="Mo K."/>
            <person name="Hu Y."/>
        </authorList>
    </citation>
    <scope>NUCLEOTIDE SEQUENCE [LARGE SCALE GENOMIC DNA]</scope>
    <source>
        <strain evidence="3">IB182357</strain>
    </source>
</reference>
<keyword evidence="1" id="KW-0472">Membrane</keyword>
<keyword evidence="1" id="KW-1133">Transmembrane helix</keyword>
<evidence type="ECO:0000313" key="3">
    <source>
        <dbReference type="Proteomes" id="UP000661691"/>
    </source>
</evidence>
<dbReference type="NCBIfam" id="TIGR02862">
    <property type="entry name" value="spore_BofA"/>
    <property type="match status" value="1"/>
</dbReference>
<keyword evidence="3" id="KW-1185">Reference proteome</keyword>
<name>A0A926RWW6_9BACL</name>
<feature type="transmembrane region" description="Helical" evidence="1">
    <location>
        <begin position="7"/>
        <end position="26"/>
    </location>
</feature>
<sequence>MWMEMKYWVLLGVGGILFFMIISQSYKKPIKWIIYGILYTAVGGIALFLINLVGQYIDLNIPINPITAFITGVLGIPGVLYLIATKILLVG</sequence>
<feature type="transmembrane region" description="Helical" evidence="1">
    <location>
        <begin position="66"/>
        <end position="89"/>
    </location>
</feature>
<dbReference type="AlphaFoldDB" id="A0A926RWW6"/>
<evidence type="ECO:0000256" key="1">
    <source>
        <dbReference type="SAM" id="Phobius"/>
    </source>
</evidence>